<name>A0ACC2B9F8_DIPCM</name>
<keyword evidence="2" id="KW-1185">Reference proteome</keyword>
<evidence type="ECO:0000313" key="1">
    <source>
        <dbReference type="EMBL" id="KAJ7526376.1"/>
    </source>
</evidence>
<dbReference type="EMBL" id="CM055107">
    <property type="protein sequence ID" value="KAJ7526376.1"/>
    <property type="molecule type" value="Genomic_DNA"/>
</dbReference>
<evidence type="ECO:0000313" key="2">
    <source>
        <dbReference type="Proteomes" id="UP001162992"/>
    </source>
</evidence>
<reference evidence="2" key="1">
    <citation type="journal article" date="2024" name="Proc. Natl. Acad. Sci. U.S.A.">
        <title>Extraordinary preservation of gene collinearity over three hundred million years revealed in homosporous lycophytes.</title>
        <authorList>
            <person name="Li C."/>
            <person name="Wickell D."/>
            <person name="Kuo L.Y."/>
            <person name="Chen X."/>
            <person name="Nie B."/>
            <person name="Liao X."/>
            <person name="Peng D."/>
            <person name="Ji J."/>
            <person name="Jenkins J."/>
            <person name="Williams M."/>
            <person name="Shu S."/>
            <person name="Plott C."/>
            <person name="Barry K."/>
            <person name="Rajasekar S."/>
            <person name="Grimwood J."/>
            <person name="Han X."/>
            <person name="Sun S."/>
            <person name="Hou Z."/>
            <person name="He W."/>
            <person name="Dai G."/>
            <person name="Sun C."/>
            <person name="Schmutz J."/>
            <person name="Leebens-Mack J.H."/>
            <person name="Li F.W."/>
            <person name="Wang L."/>
        </authorList>
    </citation>
    <scope>NUCLEOTIDE SEQUENCE [LARGE SCALE GENOMIC DNA]</scope>
    <source>
        <strain evidence="2">cv. PW_Plant_1</strain>
    </source>
</reference>
<sequence>MRHTIISHFQNVDCRFLNKYTGKNVNQIYCPVHAKIVSLIQSTLFKSVVLSMQRFISPITFACKSIGYSFSLVIAVFIYARYISPCLFILLVCRKVYIRQQLFFLLHANPIYTKSFGCNLKSLPQPKQFVVLHILTICHSG</sequence>
<accession>A0ACC2B9F8</accession>
<protein>
    <submittedName>
        <fullName evidence="1">Uncharacterized protein</fullName>
    </submittedName>
</protein>
<organism evidence="1 2">
    <name type="scientific">Diphasiastrum complanatum</name>
    <name type="common">Issler's clubmoss</name>
    <name type="synonym">Lycopodium complanatum</name>
    <dbReference type="NCBI Taxonomy" id="34168"/>
    <lineage>
        <taxon>Eukaryota</taxon>
        <taxon>Viridiplantae</taxon>
        <taxon>Streptophyta</taxon>
        <taxon>Embryophyta</taxon>
        <taxon>Tracheophyta</taxon>
        <taxon>Lycopodiopsida</taxon>
        <taxon>Lycopodiales</taxon>
        <taxon>Lycopodiaceae</taxon>
        <taxon>Lycopodioideae</taxon>
        <taxon>Diphasiastrum</taxon>
    </lineage>
</organism>
<dbReference type="Proteomes" id="UP001162992">
    <property type="component" value="Chromosome 16"/>
</dbReference>
<comment type="caution">
    <text evidence="1">The sequence shown here is derived from an EMBL/GenBank/DDBJ whole genome shotgun (WGS) entry which is preliminary data.</text>
</comment>
<proteinExistence type="predicted"/>
<gene>
    <name evidence="1" type="ORF">O6H91_16G004100</name>
</gene>